<keyword evidence="3" id="KW-1185">Reference proteome</keyword>
<evidence type="ECO:0000256" key="1">
    <source>
        <dbReference type="SAM" id="MobiDB-lite"/>
    </source>
</evidence>
<protein>
    <submittedName>
        <fullName evidence="2">Uncharacterized protein</fullName>
    </submittedName>
</protein>
<evidence type="ECO:0000313" key="2">
    <source>
        <dbReference type="EMBL" id="KIJ26294.1"/>
    </source>
</evidence>
<sequence>MHNVFHLDNNSTPNTPKPPKTPVLKEGDSGGGQDVDITNIEKENEGSDVEPAPGKCRQPSLGDNRAPPKKKLRQTGTHSLQTMSDAVEALADTIRADSTNSMGGLQPSPVRRTKAYQLAEAEEEMSDNELAGVAEVFEETKAADAYLGFTNMAARKIWLGRKLDHIKSNI</sequence>
<dbReference type="EMBL" id="KN837375">
    <property type="protein sequence ID" value="KIJ26294.1"/>
    <property type="molecule type" value="Genomic_DNA"/>
</dbReference>
<accession>A0A0C9TWS7</accession>
<evidence type="ECO:0000313" key="3">
    <source>
        <dbReference type="Proteomes" id="UP000054279"/>
    </source>
</evidence>
<dbReference type="HOGENOM" id="CLU_1571638_0_0_1"/>
<feature type="region of interest" description="Disordered" evidence="1">
    <location>
        <begin position="1"/>
        <end position="79"/>
    </location>
</feature>
<proteinExistence type="predicted"/>
<organism evidence="2 3">
    <name type="scientific">Sphaerobolus stellatus (strain SS14)</name>
    <dbReference type="NCBI Taxonomy" id="990650"/>
    <lineage>
        <taxon>Eukaryota</taxon>
        <taxon>Fungi</taxon>
        <taxon>Dikarya</taxon>
        <taxon>Basidiomycota</taxon>
        <taxon>Agaricomycotina</taxon>
        <taxon>Agaricomycetes</taxon>
        <taxon>Phallomycetidae</taxon>
        <taxon>Geastrales</taxon>
        <taxon>Sphaerobolaceae</taxon>
        <taxon>Sphaerobolus</taxon>
    </lineage>
</organism>
<gene>
    <name evidence="2" type="ORF">M422DRAFT_55597</name>
</gene>
<name>A0A0C9TWS7_SPHS4</name>
<dbReference type="Proteomes" id="UP000054279">
    <property type="component" value="Unassembled WGS sequence"/>
</dbReference>
<reference evidence="2 3" key="1">
    <citation type="submission" date="2014-06" db="EMBL/GenBank/DDBJ databases">
        <title>Evolutionary Origins and Diversification of the Mycorrhizal Mutualists.</title>
        <authorList>
            <consortium name="DOE Joint Genome Institute"/>
            <consortium name="Mycorrhizal Genomics Consortium"/>
            <person name="Kohler A."/>
            <person name="Kuo A."/>
            <person name="Nagy L.G."/>
            <person name="Floudas D."/>
            <person name="Copeland A."/>
            <person name="Barry K.W."/>
            <person name="Cichocki N."/>
            <person name="Veneault-Fourrey C."/>
            <person name="LaButti K."/>
            <person name="Lindquist E.A."/>
            <person name="Lipzen A."/>
            <person name="Lundell T."/>
            <person name="Morin E."/>
            <person name="Murat C."/>
            <person name="Riley R."/>
            <person name="Ohm R."/>
            <person name="Sun H."/>
            <person name="Tunlid A."/>
            <person name="Henrissat B."/>
            <person name="Grigoriev I.V."/>
            <person name="Hibbett D.S."/>
            <person name="Martin F."/>
        </authorList>
    </citation>
    <scope>NUCLEOTIDE SEQUENCE [LARGE SCALE GENOMIC DNA]</scope>
    <source>
        <strain evidence="2 3">SS14</strain>
    </source>
</reference>
<dbReference type="OrthoDB" id="76215at2759"/>
<dbReference type="AlphaFoldDB" id="A0A0C9TWS7"/>